<keyword evidence="3" id="KW-1185">Reference proteome</keyword>
<dbReference type="CDD" id="cd02042">
    <property type="entry name" value="ParAB_family"/>
    <property type="match status" value="1"/>
</dbReference>
<proteinExistence type="predicted"/>
<dbReference type="Proteomes" id="UP000093352">
    <property type="component" value="Unassembled WGS sequence"/>
</dbReference>
<comment type="caution">
    <text evidence="2">The sequence shown here is derived from an EMBL/GenBank/DDBJ whole genome shotgun (WGS) entry which is preliminary data.</text>
</comment>
<dbReference type="InterPro" id="IPR027417">
    <property type="entry name" value="P-loop_NTPase"/>
</dbReference>
<dbReference type="RefSeq" id="WP_068914248.1">
    <property type="nucleotide sequence ID" value="NZ_MBEW02000002.1"/>
</dbReference>
<dbReference type="PANTHER" id="PTHR13696:SF52">
    <property type="entry name" value="PARA FAMILY PROTEIN CT_582"/>
    <property type="match status" value="1"/>
</dbReference>
<accession>A0A371INQ2</accession>
<name>A0A371INQ2_9FIRM</name>
<dbReference type="InterPro" id="IPR025669">
    <property type="entry name" value="AAA_dom"/>
</dbReference>
<evidence type="ECO:0000259" key="1">
    <source>
        <dbReference type="Pfam" id="PF13614"/>
    </source>
</evidence>
<protein>
    <submittedName>
        <fullName evidence="2">ParA family protein</fullName>
    </submittedName>
</protein>
<feature type="domain" description="AAA" evidence="1">
    <location>
        <begin position="2"/>
        <end position="211"/>
    </location>
</feature>
<gene>
    <name evidence="2" type="ORF">BBG48_001910</name>
</gene>
<dbReference type="Pfam" id="PF13614">
    <property type="entry name" value="AAA_31"/>
    <property type="match status" value="1"/>
</dbReference>
<sequence>MAKIIFFGNHKGGVGKTTTTFQVGANMAKLGKKVLLIDLDPQGSLSKICVKMVNIKNTNDIPVERTLNYLLELYLLKFRRITKLDVLENSEALKTDENTKNIVKNSIYKSETEKGFLAFIPNRIDIENSRINDLAYKMSRYSMGIVGLSVMIDDIIDSFEDGLDYVLVDCPPAINAIIESIFLKSDYFMIPTIADDISTSGVADYISNINKTFLRFTYESSVGGLLLEKVFKKQPELLGILETMYKEIESPSSSAIMSSLNDQLIEINVKEPIATKKYLRYNFNINNPNAKANKSYILDNKIHFLNNRTTKGKEGIPFFTDKATAHEEYEQITKIILNSIGV</sequence>
<dbReference type="SUPFAM" id="SSF52540">
    <property type="entry name" value="P-loop containing nucleoside triphosphate hydrolases"/>
    <property type="match status" value="1"/>
</dbReference>
<organism evidence="2 3">
    <name type="scientific">Criibacterium bergeronii</name>
    <dbReference type="NCBI Taxonomy" id="1871336"/>
    <lineage>
        <taxon>Bacteria</taxon>
        <taxon>Bacillati</taxon>
        <taxon>Bacillota</taxon>
        <taxon>Clostridia</taxon>
        <taxon>Peptostreptococcales</taxon>
        <taxon>Filifactoraceae</taxon>
        <taxon>Criibacterium</taxon>
    </lineage>
</organism>
<evidence type="ECO:0000313" key="2">
    <source>
        <dbReference type="EMBL" id="RDY22124.1"/>
    </source>
</evidence>
<dbReference type="AlphaFoldDB" id="A0A371INQ2"/>
<dbReference type="PANTHER" id="PTHR13696">
    <property type="entry name" value="P-LOOP CONTAINING NUCLEOSIDE TRIPHOSPHATE HYDROLASE"/>
    <property type="match status" value="1"/>
</dbReference>
<reference evidence="2 3" key="1">
    <citation type="journal article" date="2016" name="Genome Announc.">
        <title>Draft Genome Sequence of Criibacterium bergeronii gen. nov., sp. nov., Strain CCRI-22567T, Isolated from a Vaginal Sample from a Woman with Bacterial Vaginosis.</title>
        <authorList>
            <person name="Maheux A.F."/>
            <person name="Berube E."/>
            <person name="Boudreau D.K."/>
            <person name="Raymond F."/>
            <person name="Corbeil J."/>
            <person name="Roy P.H."/>
            <person name="Boissinot M."/>
            <person name="Omar R.F."/>
        </authorList>
    </citation>
    <scope>NUCLEOTIDE SEQUENCE [LARGE SCALE GENOMIC DNA]</scope>
    <source>
        <strain evidence="2 3">CCRI-22567</strain>
    </source>
</reference>
<dbReference type="InterPro" id="IPR050678">
    <property type="entry name" value="DNA_Partitioning_ATPase"/>
</dbReference>
<dbReference type="Gene3D" id="3.40.50.300">
    <property type="entry name" value="P-loop containing nucleotide triphosphate hydrolases"/>
    <property type="match status" value="1"/>
</dbReference>
<dbReference type="EMBL" id="MBEW02000002">
    <property type="protein sequence ID" value="RDY22124.1"/>
    <property type="molecule type" value="Genomic_DNA"/>
</dbReference>
<dbReference type="STRING" id="1871336.BBG48_07510"/>
<evidence type="ECO:0000313" key="3">
    <source>
        <dbReference type="Proteomes" id="UP000093352"/>
    </source>
</evidence>